<evidence type="ECO:0000256" key="5">
    <source>
        <dbReference type="ARBA" id="ARBA00048772"/>
    </source>
</evidence>
<feature type="binding site" evidence="6">
    <location>
        <begin position="130"/>
        <end position="133"/>
    </location>
    <ligand>
        <name>carbamoyl phosphate</name>
        <dbReference type="ChEBI" id="CHEBI:58228"/>
    </ligand>
</feature>
<accession>A0A1H7W2A8</accession>
<feature type="binding site" evidence="6">
    <location>
        <position position="161"/>
    </location>
    <ligand>
        <name>L-ornithine</name>
        <dbReference type="ChEBI" id="CHEBI:46911"/>
    </ligand>
</feature>
<dbReference type="Pfam" id="PF00185">
    <property type="entry name" value="OTCace"/>
    <property type="match status" value="1"/>
</dbReference>
<comment type="catalytic activity">
    <reaction evidence="5 6">
        <text>carbamoyl phosphate + L-ornithine = L-citrulline + phosphate + H(+)</text>
        <dbReference type="Rhea" id="RHEA:19513"/>
        <dbReference type="ChEBI" id="CHEBI:15378"/>
        <dbReference type="ChEBI" id="CHEBI:43474"/>
        <dbReference type="ChEBI" id="CHEBI:46911"/>
        <dbReference type="ChEBI" id="CHEBI:57743"/>
        <dbReference type="ChEBI" id="CHEBI:58228"/>
        <dbReference type="EC" id="2.1.3.3"/>
    </reaction>
</comment>
<feature type="binding site" evidence="6">
    <location>
        <position position="290"/>
    </location>
    <ligand>
        <name>carbamoyl phosphate</name>
        <dbReference type="ChEBI" id="CHEBI:58228"/>
    </ligand>
</feature>
<dbReference type="PRINTS" id="PR00102">
    <property type="entry name" value="OTCASE"/>
</dbReference>
<feature type="domain" description="Aspartate/ornithine carbamoyltransferase Asp/Orn-binding" evidence="7">
    <location>
        <begin position="149"/>
        <end position="300"/>
    </location>
</feature>
<gene>
    <name evidence="9" type="ORF">SAMN04489760_10599</name>
</gene>
<feature type="binding site" evidence="6">
    <location>
        <position position="103"/>
    </location>
    <ligand>
        <name>carbamoyl phosphate</name>
        <dbReference type="ChEBI" id="CHEBI:58228"/>
    </ligand>
</feature>
<dbReference type="PROSITE" id="PS00097">
    <property type="entry name" value="CARBAMOYLTRANSFERASE"/>
    <property type="match status" value="1"/>
</dbReference>
<dbReference type="Proteomes" id="UP000198744">
    <property type="component" value="Unassembled WGS sequence"/>
</dbReference>
<dbReference type="PANTHER" id="PTHR45753:SF3">
    <property type="entry name" value="ORNITHINE TRANSCARBAMYLASE, MITOCHONDRIAL"/>
    <property type="match status" value="1"/>
</dbReference>
<dbReference type="OrthoDB" id="9802587at2"/>
<dbReference type="InterPro" id="IPR024904">
    <property type="entry name" value="OTCase_ArgI"/>
</dbReference>
<dbReference type="InterPro" id="IPR006130">
    <property type="entry name" value="Asp/Orn_carbamoylTrfase"/>
</dbReference>
<comment type="pathway">
    <text evidence="1">Amino-acid biosynthesis; L-arginine biosynthesis; L-arginine from L-ornithine and carbamoyl phosphate: step 1/3.</text>
</comment>
<keyword evidence="4 6" id="KW-0808">Transferase</keyword>
<evidence type="ECO:0000313" key="9">
    <source>
        <dbReference type="EMBL" id="SEM15147.1"/>
    </source>
</evidence>
<dbReference type="STRING" id="43775.SAMN04489760_10599"/>
<feature type="domain" description="Aspartate/ornithine carbamoyltransferase carbamoyl-P binding" evidence="8">
    <location>
        <begin position="3"/>
        <end position="143"/>
    </location>
</feature>
<evidence type="ECO:0000256" key="1">
    <source>
        <dbReference type="ARBA" id="ARBA00004975"/>
    </source>
</evidence>
<organism evidence="9 10">
    <name type="scientific">Syntrophus gentianae</name>
    <dbReference type="NCBI Taxonomy" id="43775"/>
    <lineage>
        <taxon>Bacteria</taxon>
        <taxon>Pseudomonadati</taxon>
        <taxon>Thermodesulfobacteriota</taxon>
        <taxon>Syntrophia</taxon>
        <taxon>Syntrophales</taxon>
        <taxon>Syntrophaceae</taxon>
        <taxon>Syntrophus</taxon>
    </lineage>
</organism>
<dbReference type="PRINTS" id="PR00100">
    <property type="entry name" value="AOTCASE"/>
</dbReference>
<dbReference type="InterPro" id="IPR006132">
    <property type="entry name" value="Asp/Orn_carbamoyltranf_P-bd"/>
</dbReference>
<dbReference type="RefSeq" id="WP_093882633.1">
    <property type="nucleotide sequence ID" value="NZ_FOBS01000005.1"/>
</dbReference>
<dbReference type="PANTHER" id="PTHR45753">
    <property type="entry name" value="ORNITHINE CARBAMOYLTRANSFERASE, MITOCHONDRIAL"/>
    <property type="match status" value="1"/>
</dbReference>
<keyword evidence="10" id="KW-1185">Reference proteome</keyword>
<dbReference type="GO" id="GO:0004585">
    <property type="term" value="F:ornithine carbamoyltransferase activity"/>
    <property type="evidence" value="ECO:0007669"/>
    <property type="project" value="UniProtKB-UniRule"/>
</dbReference>
<feature type="binding site" evidence="6">
    <location>
        <begin position="262"/>
        <end position="263"/>
    </location>
    <ligand>
        <name>carbamoyl phosphate</name>
        <dbReference type="ChEBI" id="CHEBI:58228"/>
    </ligand>
</feature>
<feature type="binding site" evidence="6">
    <location>
        <begin position="52"/>
        <end position="55"/>
    </location>
    <ligand>
        <name>carbamoyl phosphate</name>
        <dbReference type="ChEBI" id="CHEBI:58228"/>
    </ligand>
</feature>
<dbReference type="HAMAP" id="MF_01109">
    <property type="entry name" value="OTCase"/>
    <property type="match status" value="1"/>
</dbReference>
<evidence type="ECO:0000259" key="7">
    <source>
        <dbReference type="Pfam" id="PF00185"/>
    </source>
</evidence>
<dbReference type="FunFam" id="3.40.50.1370:FF:000008">
    <property type="entry name" value="Ornithine carbamoyltransferase"/>
    <property type="match status" value="1"/>
</dbReference>
<feature type="binding site" evidence="6">
    <location>
        <begin position="226"/>
        <end position="227"/>
    </location>
    <ligand>
        <name>L-ornithine</name>
        <dbReference type="ChEBI" id="CHEBI:46911"/>
    </ligand>
</feature>
<name>A0A1H7W2A8_9BACT</name>
<evidence type="ECO:0000313" key="10">
    <source>
        <dbReference type="Proteomes" id="UP000198744"/>
    </source>
</evidence>
<evidence type="ECO:0000256" key="2">
    <source>
        <dbReference type="ARBA" id="ARBA00007805"/>
    </source>
</evidence>
<dbReference type="InterPro" id="IPR006131">
    <property type="entry name" value="Asp_carbamoyltransf_Asp/Orn-bd"/>
</dbReference>
<keyword evidence="6" id="KW-0963">Cytoplasm</keyword>
<dbReference type="GO" id="GO:0042450">
    <property type="term" value="P:L-arginine biosynthetic process via ornithine"/>
    <property type="evidence" value="ECO:0007669"/>
    <property type="project" value="UniProtKB-UniRule"/>
</dbReference>
<dbReference type="InterPro" id="IPR036901">
    <property type="entry name" value="Asp/Orn_carbamoylTrfase_sf"/>
</dbReference>
<evidence type="ECO:0000256" key="3">
    <source>
        <dbReference type="ARBA" id="ARBA00013007"/>
    </source>
</evidence>
<proteinExistence type="inferred from homology"/>
<dbReference type="NCBIfam" id="NF001986">
    <property type="entry name" value="PRK00779.1"/>
    <property type="match status" value="1"/>
</dbReference>
<dbReference type="Gene3D" id="3.40.50.1370">
    <property type="entry name" value="Aspartate/ornithine carbamoyltransferase"/>
    <property type="match status" value="2"/>
</dbReference>
<dbReference type="Pfam" id="PF02729">
    <property type="entry name" value="OTCace_N"/>
    <property type="match status" value="1"/>
</dbReference>
<dbReference type="NCBIfam" id="TIGR00658">
    <property type="entry name" value="orni_carb_tr"/>
    <property type="match status" value="1"/>
</dbReference>
<comment type="similarity">
    <text evidence="2 6">Belongs to the aspartate/ornithine carbamoyltransferase superfamily. OTCase family.</text>
</comment>
<protein>
    <recommendedName>
        <fullName evidence="3 6">Ornithine carbamoyltransferase</fullName>
        <shortName evidence="6">OTCase</shortName>
        <ecNumber evidence="3 6">2.1.3.3</ecNumber>
    </recommendedName>
</protein>
<dbReference type="EMBL" id="FOBS01000005">
    <property type="protein sequence ID" value="SEM15147.1"/>
    <property type="molecule type" value="Genomic_DNA"/>
</dbReference>
<evidence type="ECO:0000256" key="4">
    <source>
        <dbReference type="ARBA" id="ARBA00022679"/>
    </source>
</evidence>
<dbReference type="GO" id="GO:0016597">
    <property type="term" value="F:amino acid binding"/>
    <property type="evidence" value="ECO:0007669"/>
    <property type="project" value="InterPro"/>
</dbReference>
<dbReference type="EC" id="2.1.3.3" evidence="3 6"/>
<feature type="binding site" evidence="6">
    <location>
        <position position="222"/>
    </location>
    <ligand>
        <name>L-ornithine</name>
        <dbReference type="ChEBI" id="CHEBI:46911"/>
    </ligand>
</feature>
<dbReference type="AlphaFoldDB" id="A0A1H7W2A8"/>
<dbReference type="GO" id="GO:0019240">
    <property type="term" value="P:citrulline biosynthetic process"/>
    <property type="evidence" value="ECO:0007669"/>
    <property type="project" value="TreeGrafter"/>
</dbReference>
<dbReference type="InterPro" id="IPR002292">
    <property type="entry name" value="Orn/put_carbamltrans"/>
</dbReference>
<dbReference type="SUPFAM" id="SSF53671">
    <property type="entry name" value="Aspartate/ornithine carbamoyltransferase"/>
    <property type="match status" value="1"/>
</dbReference>
<feature type="binding site" evidence="6">
    <location>
        <position position="79"/>
    </location>
    <ligand>
        <name>carbamoyl phosphate</name>
        <dbReference type="ChEBI" id="CHEBI:58228"/>
    </ligand>
</feature>
<evidence type="ECO:0000259" key="8">
    <source>
        <dbReference type="Pfam" id="PF02729"/>
    </source>
</evidence>
<reference evidence="9 10" key="1">
    <citation type="submission" date="2016-10" db="EMBL/GenBank/DDBJ databases">
        <authorList>
            <person name="de Groot N.N."/>
        </authorList>
    </citation>
    <scope>NUCLEOTIDE SEQUENCE [LARGE SCALE GENOMIC DNA]</scope>
    <source>
        <strain evidence="9 10">DSM 8423</strain>
    </source>
</reference>
<dbReference type="GO" id="GO:0005737">
    <property type="term" value="C:cytoplasm"/>
    <property type="evidence" value="ECO:0007669"/>
    <property type="project" value="UniProtKB-SubCell"/>
</dbReference>
<sequence length="311" mass="35003">MNKDLLSVYELEYEDFQAIFENAGRLKELHRERKVYTPLQGKTLGMIFDKSSTRTRVSFEVGMYQLGGLALFLNRRDIQLGRGESVSDTAQILSRYIDGIMIRTFSQQVVEELAAFAAIPVINGLTDLLHPCQILSDLFTIIEKKGTYQGLKIAYVGDGNNIANSWINAAARLPFHLALACPEGYDPDAAILARGVREAREGVVLHRDPFEAVRNADVVYTDVWASMGQEEEQEERAKVFQPYQIDRNLLASAREKALVMHCLPAHRGEEITAEVLDGTQSVVVDQAENRLHVQKAILEILLQGKEKYSEY</sequence>
<comment type="subcellular location">
    <subcellularLocation>
        <location evidence="6">Cytoplasm</location>
    </subcellularLocation>
</comment>
<evidence type="ECO:0000256" key="6">
    <source>
        <dbReference type="HAMAP-Rule" id="MF_01109"/>
    </source>
</evidence>